<accession>A0A6P4BKI1</accession>
<dbReference type="PROSITE" id="PS51667">
    <property type="entry name" value="WRC"/>
    <property type="match status" value="1"/>
</dbReference>
<dbReference type="PANTHER" id="PTHR34122">
    <property type="entry name" value="EXPRESSED PROTEIN-RELATED"/>
    <property type="match status" value="1"/>
</dbReference>
<feature type="region of interest" description="Disordered" evidence="3">
    <location>
        <begin position="282"/>
        <end position="326"/>
    </location>
</feature>
<sequence>MRIRKRQVPFPLSQVSPDPNRISRSPVMVQLNQAAPADVATSSKRSCTDVSAAAPAHSLDPSQPSDQTLHPPIGEDGELARLPRKKKQEYLVEDEDGKTQEEGEGGQKGNDTRKACNMGSETPPDALSPSSTTCKQDLRWREVEKAIPLKKRRGEFDNNMEGNISDSNRKKTNKIQSRSSRTKMNMAWEQDDDEIIKEEEKEAEEEVVAVDDEEEEEEEEEKVRERIQTKRVSKKKRVRGGALMEGSRCSRVNGRGWRCCQPTLVGYSLCEHHLGKGRLRSMTSVRSRSIATPTTAGAPKKLHRQLVPPSDNEAANSSSSYSNNNAKETNCVVARHDDDGYANHHAGGGGEDDHDDEKKPVTVTTKKRVKLGTVKARSISSLLGQTNNEIAMPDNNNNNVN</sequence>
<dbReference type="Proteomes" id="UP000515211">
    <property type="component" value="Chromosome 9"/>
</dbReference>
<feature type="compositionally biased region" description="Polar residues" evidence="3">
    <location>
        <begin position="174"/>
        <end position="183"/>
    </location>
</feature>
<feature type="region of interest" description="Disordered" evidence="3">
    <location>
        <begin position="151"/>
        <end position="183"/>
    </location>
</feature>
<feature type="compositionally biased region" description="Polar residues" evidence="3">
    <location>
        <begin position="40"/>
        <end position="49"/>
    </location>
</feature>
<dbReference type="KEGG" id="adu:107464773"/>
<evidence type="ECO:0000313" key="5">
    <source>
        <dbReference type="Proteomes" id="UP000515211"/>
    </source>
</evidence>
<dbReference type="Pfam" id="PF08879">
    <property type="entry name" value="WRC"/>
    <property type="match status" value="1"/>
</dbReference>
<dbReference type="PANTHER" id="PTHR34122:SF1">
    <property type="entry name" value="EXPRESSED PROTEIN"/>
    <property type="match status" value="1"/>
</dbReference>
<feature type="compositionally biased region" description="Low complexity" evidence="3">
    <location>
        <begin position="312"/>
        <end position="326"/>
    </location>
</feature>
<keyword evidence="5" id="KW-1185">Reference proteome</keyword>
<dbReference type="RefSeq" id="XP_015939226.1">
    <property type="nucleotide sequence ID" value="XM_016083740.3"/>
</dbReference>
<feature type="region of interest" description="Disordered" evidence="3">
    <location>
        <begin position="338"/>
        <end position="368"/>
    </location>
</feature>
<dbReference type="OrthoDB" id="686202at2759"/>
<feature type="compositionally biased region" description="Polar residues" evidence="3">
    <location>
        <begin position="282"/>
        <end position="295"/>
    </location>
</feature>
<dbReference type="InterPro" id="IPR014977">
    <property type="entry name" value="WRC_dom"/>
</dbReference>
<evidence type="ECO:0000313" key="6">
    <source>
        <dbReference type="RefSeq" id="XP_015939226.1"/>
    </source>
</evidence>
<feature type="region of interest" description="Disordered" evidence="3">
    <location>
        <begin position="203"/>
        <end position="224"/>
    </location>
</feature>
<reference evidence="5" key="1">
    <citation type="journal article" date="2016" name="Nat. Genet.">
        <title>The genome sequences of Arachis duranensis and Arachis ipaensis, the diploid ancestors of cultivated peanut.</title>
        <authorList>
            <person name="Bertioli D.J."/>
            <person name="Cannon S.B."/>
            <person name="Froenicke L."/>
            <person name="Huang G."/>
            <person name="Farmer A.D."/>
            <person name="Cannon E.K."/>
            <person name="Liu X."/>
            <person name="Gao D."/>
            <person name="Clevenger J."/>
            <person name="Dash S."/>
            <person name="Ren L."/>
            <person name="Moretzsohn M.C."/>
            <person name="Shirasawa K."/>
            <person name="Huang W."/>
            <person name="Vidigal B."/>
            <person name="Abernathy B."/>
            <person name="Chu Y."/>
            <person name="Niederhuth C.E."/>
            <person name="Umale P."/>
            <person name="Araujo A.C."/>
            <person name="Kozik A."/>
            <person name="Kim K.D."/>
            <person name="Burow M.D."/>
            <person name="Varshney R.K."/>
            <person name="Wang X."/>
            <person name="Zhang X."/>
            <person name="Barkley N."/>
            <person name="Guimaraes P.M."/>
            <person name="Isobe S."/>
            <person name="Guo B."/>
            <person name="Liao B."/>
            <person name="Stalker H.T."/>
            <person name="Schmitz R.J."/>
            <person name="Scheffler B.E."/>
            <person name="Leal-Bertioli S.C."/>
            <person name="Xun X."/>
            <person name="Jackson S.A."/>
            <person name="Michelmore R."/>
            <person name="Ozias-Akins P."/>
        </authorList>
    </citation>
    <scope>NUCLEOTIDE SEQUENCE [LARGE SCALE GENOMIC DNA]</scope>
    <source>
        <strain evidence="5">cv. V14167</strain>
    </source>
</reference>
<keyword evidence="1" id="KW-0539">Nucleus</keyword>
<feature type="compositionally biased region" description="Acidic residues" evidence="3">
    <location>
        <begin position="203"/>
        <end position="220"/>
    </location>
</feature>
<comment type="caution">
    <text evidence="2">Lacks conserved residue(s) required for the propagation of feature annotation.</text>
</comment>
<evidence type="ECO:0000256" key="1">
    <source>
        <dbReference type="ARBA" id="ARBA00023242"/>
    </source>
</evidence>
<evidence type="ECO:0000259" key="4">
    <source>
        <dbReference type="PROSITE" id="PS51667"/>
    </source>
</evidence>
<organism evidence="5 6">
    <name type="scientific">Arachis duranensis</name>
    <name type="common">Wild peanut</name>
    <dbReference type="NCBI Taxonomy" id="130453"/>
    <lineage>
        <taxon>Eukaryota</taxon>
        <taxon>Viridiplantae</taxon>
        <taxon>Streptophyta</taxon>
        <taxon>Embryophyta</taxon>
        <taxon>Tracheophyta</taxon>
        <taxon>Spermatophyta</taxon>
        <taxon>Magnoliopsida</taxon>
        <taxon>eudicotyledons</taxon>
        <taxon>Gunneridae</taxon>
        <taxon>Pentapetalae</taxon>
        <taxon>rosids</taxon>
        <taxon>fabids</taxon>
        <taxon>Fabales</taxon>
        <taxon>Fabaceae</taxon>
        <taxon>Papilionoideae</taxon>
        <taxon>50 kb inversion clade</taxon>
        <taxon>dalbergioids sensu lato</taxon>
        <taxon>Dalbergieae</taxon>
        <taxon>Pterocarpus clade</taxon>
        <taxon>Arachis</taxon>
    </lineage>
</organism>
<proteinExistence type="predicted"/>
<evidence type="ECO:0000256" key="2">
    <source>
        <dbReference type="PROSITE-ProRule" id="PRU01002"/>
    </source>
</evidence>
<dbReference type="GeneID" id="107464773"/>
<feature type="domain" description="WRC" evidence="4">
    <location>
        <begin position="243"/>
        <end position="287"/>
    </location>
</feature>
<reference evidence="6" key="2">
    <citation type="submission" date="2025-08" db="UniProtKB">
        <authorList>
            <consortium name="RefSeq"/>
        </authorList>
    </citation>
    <scope>IDENTIFICATION</scope>
    <source>
        <tissue evidence="6">Whole plant</tissue>
    </source>
</reference>
<evidence type="ECO:0000256" key="3">
    <source>
        <dbReference type="SAM" id="MobiDB-lite"/>
    </source>
</evidence>
<feature type="region of interest" description="Disordered" evidence="3">
    <location>
        <begin position="1"/>
        <end position="139"/>
    </location>
</feature>
<dbReference type="AlphaFoldDB" id="A0A6P4BKI1"/>
<protein>
    <submittedName>
        <fullName evidence="6">Uncharacterized protein LOC107464773</fullName>
    </submittedName>
</protein>
<name>A0A6P4BKI1_ARADU</name>
<gene>
    <name evidence="6" type="primary">LOC107464773</name>
</gene>